<reference evidence="1" key="1">
    <citation type="submission" date="2022-07" db="EMBL/GenBank/DDBJ databases">
        <title>The genome of Lyophyllum shimeji provides insight into the initial evolution of ectomycorrhizal fungal genome.</title>
        <authorList>
            <person name="Kobayashi Y."/>
            <person name="Shibata T."/>
            <person name="Hirakawa H."/>
            <person name="Shigenobu S."/>
            <person name="Nishiyama T."/>
            <person name="Yamada A."/>
            <person name="Hasebe M."/>
            <person name="Kawaguchi M."/>
        </authorList>
    </citation>
    <scope>NUCLEOTIDE SEQUENCE</scope>
    <source>
        <strain evidence="1">AT787</strain>
    </source>
</reference>
<organism evidence="1 2">
    <name type="scientific">Lyophyllum shimeji</name>
    <name type="common">Hon-shimeji</name>
    <name type="synonym">Tricholoma shimeji</name>
    <dbReference type="NCBI Taxonomy" id="47721"/>
    <lineage>
        <taxon>Eukaryota</taxon>
        <taxon>Fungi</taxon>
        <taxon>Dikarya</taxon>
        <taxon>Basidiomycota</taxon>
        <taxon>Agaricomycotina</taxon>
        <taxon>Agaricomycetes</taxon>
        <taxon>Agaricomycetidae</taxon>
        <taxon>Agaricales</taxon>
        <taxon>Tricholomatineae</taxon>
        <taxon>Lyophyllaceae</taxon>
        <taxon>Lyophyllum</taxon>
    </lineage>
</organism>
<proteinExistence type="predicted"/>
<keyword evidence="2" id="KW-1185">Reference proteome</keyword>
<comment type="caution">
    <text evidence="1">The sequence shown here is derived from an EMBL/GenBank/DDBJ whole genome shotgun (WGS) entry which is preliminary data.</text>
</comment>
<protein>
    <submittedName>
        <fullName evidence="1">Uncharacterized protein</fullName>
    </submittedName>
</protein>
<dbReference type="OrthoDB" id="3041138at2759"/>
<dbReference type="EMBL" id="BRPK01000003">
    <property type="protein sequence ID" value="GLB36514.1"/>
    <property type="molecule type" value="Genomic_DNA"/>
</dbReference>
<dbReference type="Proteomes" id="UP001063166">
    <property type="component" value="Unassembled WGS sequence"/>
</dbReference>
<evidence type="ECO:0000313" key="2">
    <source>
        <dbReference type="Proteomes" id="UP001063166"/>
    </source>
</evidence>
<name>A0A9P3PJC4_LYOSH</name>
<gene>
    <name evidence="1" type="ORF">LshimejAT787_0308020</name>
</gene>
<accession>A0A9P3PJC4</accession>
<dbReference type="AlphaFoldDB" id="A0A9P3PJC4"/>
<evidence type="ECO:0000313" key="1">
    <source>
        <dbReference type="EMBL" id="GLB36514.1"/>
    </source>
</evidence>
<sequence>MSSSSHKNIFLGSSAVKALRTKAAYSLHLSVIPDPAPRKGIDQVEGSGLKSRLASKFPKQVSRKNVPAQCYYAFQ</sequence>